<dbReference type="EMBL" id="MKCS01000001">
    <property type="protein sequence ID" value="OHX12552.1"/>
    <property type="molecule type" value="Genomic_DNA"/>
</dbReference>
<dbReference type="OrthoDB" id="9072091at2"/>
<dbReference type="AlphaFoldDB" id="A0A1S1WZ50"/>
<gene>
    <name evidence="1" type="ORF">BI347_02810</name>
</gene>
<organism evidence="1 2">
    <name type="scientific">Chromobacterium sphagni</name>
    <dbReference type="NCBI Taxonomy" id="1903179"/>
    <lineage>
        <taxon>Bacteria</taxon>
        <taxon>Pseudomonadati</taxon>
        <taxon>Pseudomonadota</taxon>
        <taxon>Betaproteobacteria</taxon>
        <taxon>Neisseriales</taxon>
        <taxon>Chromobacteriaceae</taxon>
        <taxon>Chromobacterium</taxon>
    </lineage>
</organism>
<comment type="caution">
    <text evidence="1">The sequence shown here is derived from an EMBL/GenBank/DDBJ whole genome shotgun (WGS) entry which is preliminary data.</text>
</comment>
<evidence type="ECO:0000313" key="1">
    <source>
        <dbReference type="EMBL" id="OHX12552.1"/>
    </source>
</evidence>
<sequence>MKAVISHYGLERLRAGAGFCQQLLTLRYGLRRVLSGYYGPRIDTWITTHEELRYCLAGKAVFDVLVEGMQCYMGYRAPD</sequence>
<protein>
    <submittedName>
        <fullName evidence="1">Uncharacterized protein</fullName>
    </submittedName>
</protein>
<accession>A0A1S1WZ50</accession>
<dbReference type="RefSeq" id="WP_071115252.1">
    <property type="nucleotide sequence ID" value="NZ_MKCS01000001.1"/>
</dbReference>
<dbReference type="Proteomes" id="UP000180088">
    <property type="component" value="Unassembled WGS sequence"/>
</dbReference>
<reference evidence="1 2" key="1">
    <citation type="submission" date="2016-09" db="EMBL/GenBank/DDBJ databases">
        <title>Chromobacterium muskegensis sp. nov., an insecticidal bacterium isolated from Sphagnum bogs.</title>
        <authorList>
            <person name="Sparks M.E."/>
            <person name="Blackburn M.B."/>
            <person name="Gundersen-Rindal D.E."/>
            <person name="Mitchell A."/>
            <person name="Farrar R."/>
            <person name="Kuhar D."/>
        </authorList>
    </citation>
    <scope>NUCLEOTIDE SEQUENCE [LARGE SCALE GENOMIC DNA]</scope>
    <source>
        <strain evidence="1 2">37-2</strain>
    </source>
</reference>
<evidence type="ECO:0000313" key="2">
    <source>
        <dbReference type="Proteomes" id="UP000180088"/>
    </source>
</evidence>
<proteinExistence type="predicted"/>
<name>A0A1S1WZ50_9NEIS</name>